<dbReference type="Pfam" id="PF01509">
    <property type="entry name" value="TruB_N"/>
    <property type="match status" value="1"/>
</dbReference>
<comment type="similarity">
    <text evidence="2 5">Belongs to the pseudouridine synthase TruB family. Type 1 subfamily.</text>
</comment>
<dbReference type="OrthoDB" id="9802309at2"/>
<evidence type="ECO:0000256" key="2">
    <source>
        <dbReference type="ARBA" id="ARBA00005642"/>
    </source>
</evidence>
<dbReference type="Proteomes" id="UP000184404">
    <property type="component" value="Unassembled WGS sequence"/>
</dbReference>
<comment type="function">
    <text evidence="5">Responsible for synthesis of pseudouridine from uracil-55 in the psi GC loop of transfer RNAs.</text>
</comment>
<dbReference type="Gene3D" id="3.30.2350.10">
    <property type="entry name" value="Pseudouridine synthase"/>
    <property type="match status" value="1"/>
</dbReference>
<gene>
    <name evidence="5" type="primary">truB</name>
    <name evidence="8" type="ORF">SAMN02745190_00836</name>
</gene>
<comment type="catalytic activity">
    <reaction evidence="1 5">
        <text>uridine(55) in tRNA = pseudouridine(55) in tRNA</text>
        <dbReference type="Rhea" id="RHEA:42532"/>
        <dbReference type="Rhea" id="RHEA-COMP:10101"/>
        <dbReference type="Rhea" id="RHEA-COMP:10102"/>
        <dbReference type="ChEBI" id="CHEBI:65314"/>
        <dbReference type="ChEBI" id="CHEBI:65315"/>
        <dbReference type="EC" id="5.4.99.25"/>
    </reaction>
</comment>
<organism evidence="8 9">
    <name type="scientific">Schwartzia succinivorans DSM 10502</name>
    <dbReference type="NCBI Taxonomy" id="1123243"/>
    <lineage>
        <taxon>Bacteria</taxon>
        <taxon>Bacillati</taxon>
        <taxon>Bacillota</taxon>
        <taxon>Negativicutes</taxon>
        <taxon>Selenomonadales</taxon>
        <taxon>Selenomonadaceae</taxon>
        <taxon>Schwartzia</taxon>
    </lineage>
</organism>
<dbReference type="Pfam" id="PF16198">
    <property type="entry name" value="TruB_C_2"/>
    <property type="match status" value="1"/>
</dbReference>
<evidence type="ECO:0000259" key="7">
    <source>
        <dbReference type="Pfam" id="PF16198"/>
    </source>
</evidence>
<feature type="active site" description="Nucleophile" evidence="5">
    <location>
        <position position="39"/>
    </location>
</feature>
<evidence type="ECO:0000256" key="5">
    <source>
        <dbReference type="HAMAP-Rule" id="MF_01080"/>
    </source>
</evidence>
<dbReference type="InterPro" id="IPR014780">
    <property type="entry name" value="tRNA_psdUridine_synth_TruB"/>
</dbReference>
<evidence type="ECO:0000259" key="6">
    <source>
        <dbReference type="Pfam" id="PF01509"/>
    </source>
</evidence>
<evidence type="ECO:0000256" key="1">
    <source>
        <dbReference type="ARBA" id="ARBA00000385"/>
    </source>
</evidence>
<dbReference type="PANTHER" id="PTHR13767">
    <property type="entry name" value="TRNA-PSEUDOURIDINE SYNTHASE"/>
    <property type="match status" value="1"/>
</dbReference>
<proteinExistence type="inferred from homology"/>
<keyword evidence="4 5" id="KW-0413">Isomerase</keyword>
<dbReference type="InterPro" id="IPR020103">
    <property type="entry name" value="PsdUridine_synth_cat_dom_sf"/>
</dbReference>
<dbReference type="SUPFAM" id="SSF55120">
    <property type="entry name" value="Pseudouridine synthase"/>
    <property type="match status" value="1"/>
</dbReference>
<keyword evidence="9" id="KW-1185">Reference proteome</keyword>
<evidence type="ECO:0000256" key="4">
    <source>
        <dbReference type="ARBA" id="ARBA00023235"/>
    </source>
</evidence>
<dbReference type="HAMAP" id="MF_01080">
    <property type="entry name" value="TruB_bact"/>
    <property type="match status" value="1"/>
</dbReference>
<dbReference type="CDD" id="cd02573">
    <property type="entry name" value="PseudoU_synth_EcTruB"/>
    <property type="match status" value="1"/>
</dbReference>
<feature type="domain" description="Pseudouridine synthase II N-terminal" evidence="6">
    <location>
        <begin position="24"/>
        <end position="172"/>
    </location>
</feature>
<accession>A0A1M4V007</accession>
<dbReference type="GO" id="GO:1990481">
    <property type="term" value="P:mRNA pseudouridine synthesis"/>
    <property type="evidence" value="ECO:0007669"/>
    <property type="project" value="TreeGrafter"/>
</dbReference>
<dbReference type="InterPro" id="IPR002501">
    <property type="entry name" value="PsdUridine_synth_N"/>
</dbReference>
<dbReference type="STRING" id="1123243.SAMN02745190_00836"/>
<dbReference type="RefSeq" id="WP_072934928.1">
    <property type="nucleotide sequence ID" value="NZ_FQUG01000003.1"/>
</dbReference>
<evidence type="ECO:0000313" key="8">
    <source>
        <dbReference type="EMBL" id="SHE62306.1"/>
    </source>
</evidence>
<dbReference type="GO" id="GO:0160148">
    <property type="term" value="F:tRNA pseudouridine(55) synthase activity"/>
    <property type="evidence" value="ECO:0007669"/>
    <property type="project" value="UniProtKB-EC"/>
</dbReference>
<evidence type="ECO:0000256" key="3">
    <source>
        <dbReference type="ARBA" id="ARBA00022694"/>
    </source>
</evidence>
<dbReference type="GO" id="GO:0031119">
    <property type="term" value="P:tRNA pseudouridine synthesis"/>
    <property type="evidence" value="ECO:0007669"/>
    <property type="project" value="UniProtKB-UniRule"/>
</dbReference>
<sequence>MKDGFINFLKPPGMTSHDAVGYVRRIMKVKRVGHAGTLDPGAAGVLPVAVGRAARLIEYLDEVSKSYRAELLFGIETDSGDDLGEVVERSDAPMPDDEAIQKAVLSQTGTIDQIPPVYSAVKINGRRACDLARRHLSVEIPSRQVTIYRLDVLAKRDRGLLLDIDCSKGTYIRSICRDIGRAAGIPAAMAFLLRTRVGAFQLKDAVTPEELEKLGEAAVRAPEAYLQHLERYDVPVHRIAAMQNGLPNHDKSVKFSDMQRLRLYGENNFLGIGKYHAEDESVYPDKIYRA</sequence>
<dbReference type="EMBL" id="FQUG01000003">
    <property type="protein sequence ID" value="SHE62306.1"/>
    <property type="molecule type" value="Genomic_DNA"/>
</dbReference>
<dbReference type="InterPro" id="IPR032819">
    <property type="entry name" value="TruB_C"/>
</dbReference>
<evidence type="ECO:0000313" key="9">
    <source>
        <dbReference type="Proteomes" id="UP000184404"/>
    </source>
</evidence>
<name>A0A1M4V007_9FIRM</name>
<protein>
    <recommendedName>
        <fullName evidence="5">tRNA pseudouridine synthase B</fullName>
        <ecNumber evidence="5">5.4.99.25</ecNumber>
    </recommendedName>
    <alternativeName>
        <fullName evidence="5">tRNA pseudouridine(55) synthase</fullName>
        <shortName evidence="5">Psi55 synthase</shortName>
    </alternativeName>
    <alternativeName>
        <fullName evidence="5">tRNA pseudouridylate synthase</fullName>
    </alternativeName>
    <alternativeName>
        <fullName evidence="5">tRNA-uridine isomerase</fullName>
    </alternativeName>
</protein>
<reference evidence="8 9" key="1">
    <citation type="submission" date="2016-11" db="EMBL/GenBank/DDBJ databases">
        <authorList>
            <person name="Jaros S."/>
            <person name="Januszkiewicz K."/>
            <person name="Wedrychowicz H."/>
        </authorList>
    </citation>
    <scope>NUCLEOTIDE SEQUENCE [LARGE SCALE GENOMIC DNA]</scope>
    <source>
        <strain evidence="8 9">DSM 10502</strain>
    </source>
</reference>
<feature type="domain" description="tRNA pseudouridylate synthase B C-terminal" evidence="7">
    <location>
        <begin position="173"/>
        <end position="226"/>
    </location>
</feature>
<dbReference type="GO" id="GO:0003723">
    <property type="term" value="F:RNA binding"/>
    <property type="evidence" value="ECO:0007669"/>
    <property type="project" value="InterPro"/>
</dbReference>
<dbReference type="NCBIfam" id="TIGR00431">
    <property type="entry name" value="TruB"/>
    <property type="match status" value="1"/>
</dbReference>
<dbReference type="PANTHER" id="PTHR13767:SF2">
    <property type="entry name" value="PSEUDOURIDYLATE SYNTHASE TRUB1"/>
    <property type="match status" value="1"/>
</dbReference>
<dbReference type="EC" id="5.4.99.25" evidence="5"/>
<dbReference type="AlphaFoldDB" id="A0A1M4V007"/>
<keyword evidence="3 5" id="KW-0819">tRNA processing</keyword>